<feature type="compositionally biased region" description="Basic residues" evidence="5">
    <location>
        <begin position="379"/>
        <end position="388"/>
    </location>
</feature>
<evidence type="ECO:0000259" key="6">
    <source>
        <dbReference type="PROSITE" id="PS51898"/>
    </source>
</evidence>
<feature type="domain" description="Tyr recombinase" evidence="6">
    <location>
        <begin position="164"/>
        <end position="353"/>
    </location>
</feature>
<dbReference type="GO" id="GO:0015074">
    <property type="term" value="P:DNA integration"/>
    <property type="evidence" value="ECO:0007669"/>
    <property type="project" value="UniProtKB-KW"/>
</dbReference>
<dbReference type="GO" id="GO:0006310">
    <property type="term" value="P:DNA recombination"/>
    <property type="evidence" value="ECO:0007669"/>
    <property type="project" value="UniProtKB-KW"/>
</dbReference>
<dbReference type="PANTHER" id="PTHR30349">
    <property type="entry name" value="PHAGE INTEGRASE-RELATED"/>
    <property type="match status" value="1"/>
</dbReference>
<evidence type="ECO:0000313" key="8">
    <source>
        <dbReference type="EMBL" id="RLP79561.1"/>
    </source>
</evidence>
<dbReference type="InterPro" id="IPR050090">
    <property type="entry name" value="Tyrosine_recombinase_XerCD"/>
</dbReference>
<dbReference type="InterPro" id="IPR002104">
    <property type="entry name" value="Integrase_catalytic"/>
</dbReference>
<proteinExistence type="predicted"/>
<comment type="caution">
    <text evidence="8">The sequence shown here is derived from an EMBL/GenBank/DDBJ whole genome shotgun (WGS) entry which is preliminary data.</text>
</comment>
<keyword evidence="9" id="KW-1185">Reference proteome</keyword>
<evidence type="ECO:0000256" key="1">
    <source>
        <dbReference type="ARBA" id="ARBA00022908"/>
    </source>
</evidence>
<gene>
    <name evidence="8" type="ORF">D9R14_07815</name>
</gene>
<evidence type="ECO:0000256" key="2">
    <source>
        <dbReference type="ARBA" id="ARBA00023125"/>
    </source>
</evidence>
<dbReference type="InterPro" id="IPR010998">
    <property type="entry name" value="Integrase_recombinase_N"/>
</dbReference>
<dbReference type="Gene3D" id="1.10.443.10">
    <property type="entry name" value="Intergrase catalytic core"/>
    <property type="match status" value="1"/>
</dbReference>
<dbReference type="SUPFAM" id="SSF56349">
    <property type="entry name" value="DNA breaking-rejoining enzymes"/>
    <property type="match status" value="1"/>
</dbReference>
<dbReference type="PROSITE" id="PS51898">
    <property type="entry name" value="TYR_RECOMBINASE"/>
    <property type="match status" value="1"/>
</dbReference>
<evidence type="ECO:0000313" key="9">
    <source>
        <dbReference type="Proteomes" id="UP000269692"/>
    </source>
</evidence>
<keyword evidence="2 4" id="KW-0238">DNA-binding</keyword>
<dbReference type="InterPro" id="IPR044068">
    <property type="entry name" value="CB"/>
</dbReference>
<feature type="domain" description="Core-binding (CB)" evidence="7">
    <location>
        <begin position="56"/>
        <end position="137"/>
    </location>
</feature>
<dbReference type="PROSITE" id="PS51900">
    <property type="entry name" value="CB"/>
    <property type="match status" value="1"/>
</dbReference>
<keyword evidence="3" id="KW-0233">DNA recombination</keyword>
<feature type="region of interest" description="Disordered" evidence="5">
    <location>
        <begin position="353"/>
        <end position="388"/>
    </location>
</feature>
<sequence>MANIYKRGQTWWGRVQRGGKEIRASLETRSESVARERLRAWVNRLEAEDWGDRPKITVNEAADTFILEHCPTLRLSSRKRYGRSIAYLDERLGDKMLADVRSADLKDFETWRRSMGAAAPTVRRDLACLSSIYGFAAEKEWVDTNPVSAFLKARKKRGLRESPPRTRYLTRDEEARLLEAAAPRLRAAIVFAIYSGLRSEEQWGLTWDRVDLERRQVEIPKEIAKAKRDRTAILLDPAVAVLRSLPRHIKEPFVFFHGGRAPSRAVKRDRAPLKDGQRFGHMLRGLKAAAKRAGIPNLIWHDLRRTHGCRLLQEQGWSMEMVRDQLGHSTSVQTERSYAFLEVDARRQMAARTIPGTAENPPTAGAAGTTDGTTPAQKPAHRAVDKRR</sequence>
<evidence type="ECO:0000256" key="4">
    <source>
        <dbReference type="PROSITE-ProRule" id="PRU01248"/>
    </source>
</evidence>
<organism evidence="8 9">
    <name type="scientific">Xanthobacter tagetidis</name>
    <dbReference type="NCBI Taxonomy" id="60216"/>
    <lineage>
        <taxon>Bacteria</taxon>
        <taxon>Pseudomonadati</taxon>
        <taxon>Pseudomonadota</taxon>
        <taxon>Alphaproteobacteria</taxon>
        <taxon>Hyphomicrobiales</taxon>
        <taxon>Xanthobacteraceae</taxon>
        <taxon>Xanthobacter</taxon>
    </lineage>
</organism>
<evidence type="ECO:0000259" key="7">
    <source>
        <dbReference type="PROSITE" id="PS51900"/>
    </source>
</evidence>
<reference evidence="8 9" key="1">
    <citation type="submission" date="2018-10" db="EMBL/GenBank/DDBJ databases">
        <title>Xanthobacter tagetidis genome sequencing and assembly.</title>
        <authorList>
            <person name="Maclea K.S."/>
            <person name="Goen A.E."/>
            <person name="Fatima S.A."/>
        </authorList>
    </citation>
    <scope>NUCLEOTIDE SEQUENCE [LARGE SCALE GENOMIC DNA]</scope>
    <source>
        <strain evidence="8 9">ATCC 700314</strain>
    </source>
</reference>
<dbReference type="Proteomes" id="UP000269692">
    <property type="component" value="Unassembled WGS sequence"/>
</dbReference>
<dbReference type="Pfam" id="PF00589">
    <property type="entry name" value="Phage_integrase"/>
    <property type="match status" value="1"/>
</dbReference>
<dbReference type="InterPro" id="IPR011010">
    <property type="entry name" value="DNA_brk_join_enz"/>
</dbReference>
<protein>
    <submittedName>
        <fullName evidence="8">Site-specific integrase</fullName>
    </submittedName>
</protein>
<dbReference type="AlphaFoldDB" id="A0A3L7AIZ6"/>
<dbReference type="EMBL" id="RCTF01000005">
    <property type="protein sequence ID" value="RLP79561.1"/>
    <property type="molecule type" value="Genomic_DNA"/>
</dbReference>
<feature type="compositionally biased region" description="Low complexity" evidence="5">
    <location>
        <begin position="355"/>
        <end position="376"/>
    </location>
</feature>
<accession>A0A3L7AIZ6</accession>
<dbReference type="InterPro" id="IPR013762">
    <property type="entry name" value="Integrase-like_cat_sf"/>
</dbReference>
<dbReference type="PANTHER" id="PTHR30349:SF94">
    <property type="entry name" value="INTEGRASE_RECOMBINASE HI_1414-RELATED"/>
    <property type="match status" value="1"/>
</dbReference>
<dbReference type="Gene3D" id="1.10.150.130">
    <property type="match status" value="1"/>
</dbReference>
<name>A0A3L7AIZ6_9HYPH</name>
<dbReference type="GO" id="GO:0003677">
    <property type="term" value="F:DNA binding"/>
    <property type="evidence" value="ECO:0007669"/>
    <property type="project" value="UniProtKB-UniRule"/>
</dbReference>
<dbReference type="OrthoDB" id="9801717at2"/>
<evidence type="ECO:0000256" key="3">
    <source>
        <dbReference type="ARBA" id="ARBA00023172"/>
    </source>
</evidence>
<dbReference type="CDD" id="cd00796">
    <property type="entry name" value="INT_Rci_Hp1_C"/>
    <property type="match status" value="1"/>
</dbReference>
<evidence type="ECO:0000256" key="5">
    <source>
        <dbReference type="SAM" id="MobiDB-lite"/>
    </source>
</evidence>
<keyword evidence="1" id="KW-0229">DNA integration</keyword>